<sequence>MGACWIGCRSSRVLLRPCLAPLMSHSSPVSLVPCSTRHPSSFCPSLVLPPGRFCARVVRCCANSIMPMSSPPKKHLRTPSAEDDARAKTCSIDSSRVQADTPPTPTFRCQCR</sequence>
<evidence type="ECO:0000313" key="1">
    <source>
        <dbReference type="EMBL" id="OSX69454.1"/>
    </source>
</evidence>
<evidence type="ECO:0000313" key="2">
    <source>
        <dbReference type="Proteomes" id="UP000218209"/>
    </source>
</evidence>
<name>A0A1X6NLG5_PORUM</name>
<protein>
    <submittedName>
        <fullName evidence="1">Uncharacterized protein</fullName>
    </submittedName>
</protein>
<accession>A0A1X6NLG5</accession>
<gene>
    <name evidence="1" type="ORF">BU14_1501s0003</name>
</gene>
<dbReference type="AlphaFoldDB" id="A0A1X6NLG5"/>
<keyword evidence="2" id="KW-1185">Reference proteome</keyword>
<proteinExistence type="predicted"/>
<reference evidence="1 2" key="1">
    <citation type="submission" date="2017-03" db="EMBL/GenBank/DDBJ databases">
        <title>WGS assembly of Porphyra umbilicalis.</title>
        <authorList>
            <person name="Brawley S.H."/>
            <person name="Blouin N.A."/>
            <person name="Ficko-Blean E."/>
            <person name="Wheeler G.L."/>
            <person name="Lohr M."/>
            <person name="Goodson H.V."/>
            <person name="Jenkins J.W."/>
            <person name="Blaby-Haas C.E."/>
            <person name="Helliwell K.E."/>
            <person name="Chan C."/>
            <person name="Marriage T."/>
            <person name="Bhattacharya D."/>
            <person name="Klein A.S."/>
            <person name="Badis Y."/>
            <person name="Brodie J."/>
            <person name="Cao Y."/>
            <person name="Collen J."/>
            <person name="Dittami S.M."/>
            <person name="Gachon C.M."/>
            <person name="Green B.R."/>
            <person name="Karpowicz S."/>
            <person name="Kim J.W."/>
            <person name="Kudahl U."/>
            <person name="Lin S."/>
            <person name="Michel G."/>
            <person name="Mittag M."/>
            <person name="Olson B.J."/>
            <person name="Pangilinan J."/>
            <person name="Peng Y."/>
            <person name="Qiu H."/>
            <person name="Shu S."/>
            <person name="Singer J.T."/>
            <person name="Smith A.G."/>
            <person name="Sprecher B.N."/>
            <person name="Wagner V."/>
            <person name="Wang W."/>
            <person name="Wang Z.-Y."/>
            <person name="Yan J."/>
            <person name="Yarish C."/>
            <person name="Zoeuner-Riek S."/>
            <person name="Zhuang Y."/>
            <person name="Zou Y."/>
            <person name="Lindquist E.A."/>
            <person name="Grimwood J."/>
            <person name="Barry K."/>
            <person name="Rokhsar D.S."/>
            <person name="Schmutz J."/>
            <person name="Stiller J.W."/>
            <person name="Grossman A.R."/>
            <person name="Prochnik S.E."/>
        </authorList>
    </citation>
    <scope>NUCLEOTIDE SEQUENCE [LARGE SCALE GENOMIC DNA]</scope>
    <source>
        <strain evidence="1">4086291</strain>
    </source>
</reference>
<dbReference type="Proteomes" id="UP000218209">
    <property type="component" value="Unassembled WGS sequence"/>
</dbReference>
<dbReference type="EMBL" id="KV919544">
    <property type="protein sequence ID" value="OSX69454.1"/>
    <property type="molecule type" value="Genomic_DNA"/>
</dbReference>
<organism evidence="1 2">
    <name type="scientific">Porphyra umbilicalis</name>
    <name type="common">Purple laver</name>
    <name type="synonym">Red alga</name>
    <dbReference type="NCBI Taxonomy" id="2786"/>
    <lineage>
        <taxon>Eukaryota</taxon>
        <taxon>Rhodophyta</taxon>
        <taxon>Bangiophyceae</taxon>
        <taxon>Bangiales</taxon>
        <taxon>Bangiaceae</taxon>
        <taxon>Porphyra</taxon>
    </lineage>
</organism>